<name>A0A8S1XAF1_PAROT</name>
<protein>
    <submittedName>
        <fullName evidence="1">Uncharacterized protein</fullName>
    </submittedName>
</protein>
<accession>A0A8S1XAF1</accession>
<keyword evidence="2" id="KW-1185">Reference proteome</keyword>
<reference evidence="1" key="1">
    <citation type="submission" date="2021-01" db="EMBL/GenBank/DDBJ databases">
        <authorList>
            <consortium name="Genoscope - CEA"/>
            <person name="William W."/>
        </authorList>
    </citation>
    <scope>NUCLEOTIDE SEQUENCE</scope>
</reference>
<evidence type="ECO:0000313" key="2">
    <source>
        <dbReference type="Proteomes" id="UP000683925"/>
    </source>
</evidence>
<organism evidence="1 2">
    <name type="scientific">Paramecium octaurelia</name>
    <dbReference type="NCBI Taxonomy" id="43137"/>
    <lineage>
        <taxon>Eukaryota</taxon>
        <taxon>Sar</taxon>
        <taxon>Alveolata</taxon>
        <taxon>Ciliophora</taxon>
        <taxon>Intramacronucleata</taxon>
        <taxon>Oligohymenophorea</taxon>
        <taxon>Peniculida</taxon>
        <taxon>Parameciidae</taxon>
        <taxon>Paramecium</taxon>
    </lineage>
</organism>
<proteinExistence type="predicted"/>
<comment type="caution">
    <text evidence="1">The sequence shown here is derived from an EMBL/GenBank/DDBJ whole genome shotgun (WGS) entry which is preliminary data.</text>
</comment>
<dbReference type="EMBL" id="CAJJDP010000115">
    <property type="protein sequence ID" value="CAD8197813.1"/>
    <property type="molecule type" value="Genomic_DNA"/>
</dbReference>
<dbReference type="AlphaFoldDB" id="A0A8S1XAF1"/>
<dbReference type="Proteomes" id="UP000683925">
    <property type="component" value="Unassembled WGS sequence"/>
</dbReference>
<sequence>MMHQLQKCINLTKCSNQLFLERHIIIFLLRCQFIQKVINIQLIQFDKIQDKAKIKFVTIHFKRKNNVISRRFTFI</sequence>
<evidence type="ECO:0000313" key="1">
    <source>
        <dbReference type="EMBL" id="CAD8197813.1"/>
    </source>
</evidence>
<gene>
    <name evidence="1" type="ORF">POCTA_138.1.T1150088</name>
</gene>